<evidence type="ECO:0000313" key="3">
    <source>
        <dbReference type="Proteomes" id="UP000053989"/>
    </source>
</evidence>
<feature type="region of interest" description="Disordered" evidence="1">
    <location>
        <begin position="19"/>
        <end position="52"/>
    </location>
</feature>
<keyword evidence="3" id="KW-1185">Reference proteome</keyword>
<dbReference type="InParanoid" id="A0A0C3A8A1"/>
<protein>
    <submittedName>
        <fullName evidence="2">Uncharacterized protein</fullName>
    </submittedName>
</protein>
<dbReference type="EMBL" id="KN822005">
    <property type="protein sequence ID" value="KIM69943.1"/>
    <property type="molecule type" value="Genomic_DNA"/>
</dbReference>
<gene>
    <name evidence="2" type="ORF">SCLCIDRAFT_1207195</name>
</gene>
<name>A0A0C3A8A1_9AGAM</name>
<sequence>MTRQDGLDMNRPNQFKWSCLGRVHGPMEPHSRDSSDSGDSEIKLTVVQEHRR</sequence>
<dbReference type="HOGENOM" id="CLU_3088602_0_0_1"/>
<feature type="compositionally biased region" description="Basic and acidic residues" evidence="1">
    <location>
        <begin position="25"/>
        <end position="35"/>
    </location>
</feature>
<accession>A0A0C3A8A1</accession>
<evidence type="ECO:0000313" key="2">
    <source>
        <dbReference type="EMBL" id="KIM69943.1"/>
    </source>
</evidence>
<dbReference type="AlphaFoldDB" id="A0A0C3A8A1"/>
<organism evidence="2 3">
    <name type="scientific">Scleroderma citrinum Foug A</name>
    <dbReference type="NCBI Taxonomy" id="1036808"/>
    <lineage>
        <taxon>Eukaryota</taxon>
        <taxon>Fungi</taxon>
        <taxon>Dikarya</taxon>
        <taxon>Basidiomycota</taxon>
        <taxon>Agaricomycotina</taxon>
        <taxon>Agaricomycetes</taxon>
        <taxon>Agaricomycetidae</taxon>
        <taxon>Boletales</taxon>
        <taxon>Sclerodermatineae</taxon>
        <taxon>Sclerodermataceae</taxon>
        <taxon>Scleroderma</taxon>
    </lineage>
</organism>
<reference evidence="3" key="2">
    <citation type="submission" date="2015-01" db="EMBL/GenBank/DDBJ databases">
        <title>Evolutionary Origins and Diversification of the Mycorrhizal Mutualists.</title>
        <authorList>
            <consortium name="DOE Joint Genome Institute"/>
            <consortium name="Mycorrhizal Genomics Consortium"/>
            <person name="Kohler A."/>
            <person name="Kuo A."/>
            <person name="Nagy L.G."/>
            <person name="Floudas D."/>
            <person name="Copeland A."/>
            <person name="Barry K.W."/>
            <person name="Cichocki N."/>
            <person name="Veneault-Fourrey C."/>
            <person name="LaButti K."/>
            <person name="Lindquist E.A."/>
            <person name="Lipzen A."/>
            <person name="Lundell T."/>
            <person name="Morin E."/>
            <person name="Murat C."/>
            <person name="Riley R."/>
            <person name="Ohm R."/>
            <person name="Sun H."/>
            <person name="Tunlid A."/>
            <person name="Henrissat B."/>
            <person name="Grigoriev I.V."/>
            <person name="Hibbett D.S."/>
            <person name="Martin F."/>
        </authorList>
    </citation>
    <scope>NUCLEOTIDE SEQUENCE [LARGE SCALE GENOMIC DNA]</scope>
    <source>
        <strain evidence="3">Foug A</strain>
    </source>
</reference>
<evidence type="ECO:0000256" key="1">
    <source>
        <dbReference type="SAM" id="MobiDB-lite"/>
    </source>
</evidence>
<reference evidence="2 3" key="1">
    <citation type="submission" date="2014-04" db="EMBL/GenBank/DDBJ databases">
        <authorList>
            <consortium name="DOE Joint Genome Institute"/>
            <person name="Kuo A."/>
            <person name="Kohler A."/>
            <person name="Nagy L.G."/>
            <person name="Floudas D."/>
            <person name="Copeland A."/>
            <person name="Barry K.W."/>
            <person name="Cichocki N."/>
            <person name="Veneault-Fourrey C."/>
            <person name="LaButti K."/>
            <person name="Lindquist E.A."/>
            <person name="Lipzen A."/>
            <person name="Lundell T."/>
            <person name="Morin E."/>
            <person name="Murat C."/>
            <person name="Sun H."/>
            <person name="Tunlid A."/>
            <person name="Henrissat B."/>
            <person name="Grigoriev I.V."/>
            <person name="Hibbett D.S."/>
            <person name="Martin F."/>
            <person name="Nordberg H.P."/>
            <person name="Cantor M.N."/>
            <person name="Hua S.X."/>
        </authorList>
    </citation>
    <scope>NUCLEOTIDE SEQUENCE [LARGE SCALE GENOMIC DNA]</scope>
    <source>
        <strain evidence="2 3">Foug A</strain>
    </source>
</reference>
<dbReference type="Proteomes" id="UP000053989">
    <property type="component" value="Unassembled WGS sequence"/>
</dbReference>
<proteinExistence type="predicted"/>